<keyword evidence="1" id="KW-0732">Signal</keyword>
<feature type="domain" description="SHOCT" evidence="2">
    <location>
        <begin position="38"/>
        <end position="64"/>
    </location>
</feature>
<dbReference type="AlphaFoldDB" id="A0A952KLV2"/>
<gene>
    <name evidence="3" type="ORF">JF625_18020</name>
</gene>
<dbReference type="InterPro" id="IPR018649">
    <property type="entry name" value="SHOCT"/>
</dbReference>
<name>A0A952KLV2_9PROT</name>
<feature type="chain" id="PRO_5036702768" evidence="1">
    <location>
        <begin position="19"/>
        <end position="66"/>
    </location>
</feature>
<sequence length="66" mass="7038">MRILPFVLALGLALPVAACGGSSHTPPPGTAGATTGQELIDLDNAYRKGAISQDEYEEQREKILER</sequence>
<feature type="signal peptide" evidence="1">
    <location>
        <begin position="1"/>
        <end position="18"/>
    </location>
</feature>
<evidence type="ECO:0000259" key="2">
    <source>
        <dbReference type="Pfam" id="PF09851"/>
    </source>
</evidence>
<dbReference type="Pfam" id="PF09851">
    <property type="entry name" value="SHOCT"/>
    <property type="match status" value="1"/>
</dbReference>
<dbReference type="Proteomes" id="UP000700706">
    <property type="component" value="Unassembled WGS sequence"/>
</dbReference>
<evidence type="ECO:0000313" key="3">
    <source>
        <dbReference type="EMBL" id="MBW8727029.1"/>
    </source>
</evidence>
<accession>A0A952KLV2</accession>
<evidence type="ECO:0000256" key="1">
    <source>
        <dbReference type="SAM" id="SignalP"/>
    </source>
</evidence>
<reference evidence="3" key="1">
    <citation type="submission" date="2020-06" db="EMBL/GenBank/DDBJ databases">
        <title>Stable isotope informed genome-resolved metagenomics uncovers potential trophic interactions in rhizosphere soil.</title>
        <authorList>
            <person name="Starr E.P."/>
            <person name="Shi S."/>
            <person name="Blazewicz S.J."/>
            <person name="Koch B.J."/>
            <person name="Probst A.J."/>
            <person name="Hungate B.A."/>
            <person name="Pett-Ridge J."/>
            <person name="Firestone M.K."/>
            <person name="Banfield J.F."/>
        </authorList>
    </citation>
    <scope>NUCLEOTIDE SEQUENCE</scope>
    <source>
        <strain evidence="3">YM_69_17</strain>
    </source>
</reference>
<protein>
    <submittedName>
        <fullName evidence="3">SHOCT domain-containing protein</fullName>
    </submittedName>
</protein>
<comment type="caution">
    <text evidence="3">The sequence shown here is derived from an EMBL/GenBank/DDBJ whole genome shotgun (WGS) entry which is preliminary data.</text>
</comment>
<dbReference type="EMBL" id="JAEKLZ010000249">
    <property type="protein sequence ID" value="MBW8727029.1"/>
    <property type="molecule type" value="Genomic_DNA"/>
</dbReference>
<evidence type="ECO:0000313" key="4">
    <source>
        <dbReference type="Proteomes" id="UP000700706"/>
    </source>
</evidence>
<proteinExistence type="predicted"/>
<organism evidence="3 4">
    <name type="scientific">Inquilinus limosus</name>
    <dbReference type="NCBI Taxonomy" id="171674"/>
    <lineage>
        <taxon>Bacteria</taxon>
        <taxon>Pseudomonadati</taxon>
        <taxon>Pseudomonadota</taxon>
        <taxon>Alphaproteobacteria</taxon>
        <taxon>Rhodospirillales</taxon>
        <taxon>Rhodospirillaceae</taxon>
        <taxon>Inquilinus</taxon>
    </lineage>
</organism>